<evidence type="ECO:0000256" key="1">
    <source>
        <dbReference type="SAM" id="Coils"/>
    </source>
</evidence>
<dbReference type="InterPro" id="IPR035919">
    <property type="entry name" value="EAL_sf"/>
</dbReference>
<dbReference type="GO" id="GO:0003824">
    <property type="term" value="F:catalytic activity"/>
    <property type="evidence" value="ECO:0007669"/>
    <property type="project" value="UniProtKB-ARBA"/>
</dbReference>
<dbReference type="FunFam" id="3.30.70.270:FF:000001">
    <property type="entry name" value="Diguanylate cyclase domain protein"/>
    <property type="match status" value="1"/>
</dbReference>
<dbReference type="InterPro" id="IPR001610">
    <property type="entry name" value="PAC"/>
</dbReference>
<evidence type="ECO:0000259" key="4">
    <source>
        <dbReference type="PROSITE" id="PS50883"/>
    </source>
</evidence>
<reference evidence="6 7" key="1">
    <citation type="submission" date="2018-05" db="EMBL/GenBank/DDBJ databases">
        <title>Rhodoferax soyangensis sp.nov., isolated from an oligotrophic freshwater lake.</title>
        <authorList>
            <person name="Park M."/>
        </authorList>
    </citation>
    <scope>NUCLEOTIDE SEQUENCE [LARGE SCALE GENOMIC DNA]</scope>
    <source>
        <strain evidence="6 7">IMCC26218</strain>
    </source>
</reference>
<sequence length="734" mass="82052">MPATQALAEVAQLTAELQACRDLLARQTRSLQVAEQKVASTELEFNRDFGSFLDKTSDFVYFKNREGRMRFCSQSMATLFGYADWREMVGRLDRELFPPESSEVYADEEAYVFAQGQPLLNKVNSYRGANAQQGYVQTSRWPLFNAQGEVESIFGIGRDVTDNRQTQAHIQLAASVFTHAREGIMICDAQGSIVDVNASFSRITGYRREEVIGANPRILNSGRQDAAFYAAMWQTIVKAGHWSGEIWNRHKSGAVYAEILTISTVFDAEQQVKNYVALFTDITPMKEHQSQLEHMAHYDMLTGLPNRLLFADRLGQAMRQSDRSKHSLSVIYLDLDGFKAVNDTYGHETGDALLVTLAQRMRLALREGDSLARFGGDEFVAVLVGLEHAHDCVPVLERLLLAAAEPVKLSFNDEPVSLHVSASIGATIYPKDGADADLLMRHADQAMYLAKQAGKNRYHLFDVAHDTAVKHQREWLDQMRRALKEGEFVLYYQPKVDMHSGLVLGAEALIRWQHPQRGLLLPAEFLPGIENHELSVEVGEWVIATAVAQIGAWQAQHLLLSVSVNIGALQLQQHHFVDRLMAILERHPDVPHRHLELEILESSALKDIAVVAQVLHACHAREVRIALDDFGTGYSSLTYLKHLPAETLKIDQSFVRDMVSDPEDLAIVNGVIGLARAFGRQVIAEGVETAQQSALLLSLGCHQMQGFGIARPMPAAHFIPWMRQWQASPFVHAS</sequence>
<dbReference type="OrthoDB" id="9813903at2"/>
<evidence type="ECO:0000313" key="7">
    <source>
        <dbReference type="Proteomes" id="UP000260665"/>
    </source>
</evidence>
<dbReference type="CDD" id="cd00130">
    <property type="entry name" value="PAS"/>
    <property type="match status" value="2"/>
</dbReference>
<dbReference type="InterPro" id="IPR013656">
    <property type="entry name" value="PAS_4"/>
</dbReference>
<name>A0A3E1R715_9BURK</name>
<dbReference type="SMART" id="SM00086">
    <property type="entry name" value="PAC"/>
    <property type="match status" value="2"/>
</dbReference>
<dbReference type="Proteomes" id="UP000260665">
    <property type="component" value="Unassembled WGS sequence"/>
</dbReference>
<dbReference type="Pfam" id="PF00563">
    <property type="entry name" value="EAL"/>
    <property type="match status" value="1"/>
</dbReference>
<dbReference type="InterPro" id="IPR001633">
    <property type="entry name" value="EAL_dom"/>
</dbReference>
<dbReference type="SUPFAM" id="SSF55785">
    <property type="entry name" value="PYP-like sensor domain (PAS domain)"/>
    <property type="match status" value="2"/>
</dbReference>
<dbReference type="InterPro" id="IPR052155">
    <property type="entry name" value="Biofilm_reg_signaling"/>
</dbReference>
<dbReference type="CDD" id="cd01948">
    <property type="entry name" value="EAL"/>
    <property type="match status" value="1"/>
</dbReference>
<gene>
    <name evidence="6" type="ORF">DIC66_19800</name>
</gene>
<dbReference type="CDD" id="cd01949">
    <property type="entry name" value="GGDEF"/>
    <property type="match status" value="1"/>
</dbReference>
<dbReference type="PROSITE" id="PS50883">
    <property type="entry name" value="EAL"/>
    <property type="match status" value="1"/>
</dbReference>
<organism evidence="6 7">
    <name type="scientific">Rhodoferax lacus</name>
    <dbReference type="NCBI Taxonomy" id="2184758"/>
    <lineage>
        <taxon>Bacteria</taxon>
        <taxon>Pseudomonadati</taxon>
        <taxon>Pseudomonadota</taxon>
        <taxon>Betaproteobacteria</taxon>
        <taxon>Burkholderiales</taxon>
        <taxon>Comamonadaceae</taxon>
        <taxon>Rhodoferax</taxon>
    </lineage>
</organism>
<feature type="domain" description="EAL" evidence="4">
    <location>
        <begin position="472"/>
        <end position="726"/>
    </location>
</feature>
<feature type="coiled-coil region" evidence="1">
    <location>
        <begin position="3"/>
        <end position="44"/>
    </location>
</feature>
<dbReference type="EMBL" id="QFZK01000021">
    <property type="protein sequence ID" value="RFO95156.1"/>
    <property type="molecule type" value="Genomic_DNA"/>
</dbReference>
<proteinExistence type="predicted"/>
<dbReference type="InterPro" id="IPR043128">
    <property type="entry name" value="Rev_trsase/Diguanyl_cyclase"/>
</dbReference>
<accession>A0A3E1R715</accession>
<evidence type="ECO:0000259" key="5">
    <source>
        <dbReference type="PROSITE" id="PS50887"/>
    </source>
</evidence>
<dbReference type="NCBIfam" id="TIGR00254">
    <property type="entry name" value="GGDEF"/>
    <property type="match status" value="1"/>
</dbReference>
<dbReference type="InterPro" id="IPR035965">
    <property type="entry name" value="PAS-like_dom_sf"/>
</dbReference>
<feature type="domain" description="PAC" evidence="3">
    <location>
        <begin position="119"/>
        <end position="172"/>
    </location>
</feature>
<dbReference type="InterPro" id="IPR000700">
    <property type="entry name" value="PAS-assoc_C"/>
</dbReference>
<dbReference type="PROSITE" id="PS50112">
    <property type="entry name" value="PAS"/>
    <property type="match status" value="1"/>
</dbReference>
<dbReference type="NCBIfam" id="TIGR00229">
    <property type="entry name" value="sensory_box"/>
    <property type="match status" value="2"/>
</dbReference>
<dbReference type="SMART" id="SM00091">
    <property type="entry name" value="PAS"/>
    <property type="match status" value="2"/>
</dbReference>
<feature type="domain" description="PAS" evidence="2">
    <location>
        <begin position="166"/>
        <end position="213"/>
    </location>
</feature>
<protein>
    <submittedName>
        <fullName evidence="6">Diguanylate cyclase</fullName>
    </submittedName>
</protein>
<keyword evidence="7" id="KW-1185">Reference proteome</keyword>
<dbReference type="PANTHER" id="PTHR44757">
    <property type="entry name" value="DIGUANYLATE CYCLASE DGCP"/>
    <property type="match status" value="1"/>
</dbReference>
<evidence type="ECO:0000259" key="3">
    <source>
        <dbReference type="PROSITE" id="PS50113"/>
    </source>
</evidence>
<dbReference type="Pfam" id="PF00990">
    <property type="entry name" value="GGDEF"/>
    <property type="match status" value="1"/>
</dbReference>
<dbReference type="AlphaFoldDB" id="A0A3E1R715"/>
<dbReference type="Gene3D" id="3.30.70.270">
    <property type="match status" value="1"/>
</dbReference>
<feature type="domain" description="GGDEF" evidence="5">
    <location>
        <begin position="326"/>
        <end position="463"/>
    </location>
</feature>
<dbReference type="InterPro" id="IPR000014">
    <property type="entry name" value="PAS"/>
</dbReference>
<dbReference type="PROSITE" id="PS50887">
    <property type="entry name" value="GGDEF"/>
    <property type="match status" value="1"/>
</dbReference>
<dbReference type="SUPFAM" id="SSF141868">
    <property type="entry name" value="EAL domain-like"/>
    <property type="match status" value="1"/>
</dbReference>
<feature type="domain" description="PAC" evidence="3">
    <location>
        <begin position="242"/>
        <end position="294"/>
    </location>
</feature>
<keyword evidence="1" id="KW-0175">Coiled coil</keyword>
<dbReference type="Pfam" id="PF08448">
    <property type="entry name" value="PAS_4"/>
    <property type="match status" value="1"/>
</dbReference>
<dbReference type="Gene3D" id="3.20.20.450">
    <property type="entry name" value="EAL domain"/>
    <property type="match status" value="1"/>
</dbReference>
<dbReference type="Gene3D" id="3.30.450.20">
    <property type="entry name" value="PAS domain"/>
    <property type="match status" value="2"/>
</dbReference>
<dbReference type="RefSeq" id="WP_117179910.1">
    <property type="nucleotide sequence ID" value="NZ_QFZK01000021.1"/>
</dbReference>
<dbReference type="InterPro" id="IPR029787">
    <property type="entry name" value="Nucleotide_cyclase"/>
</dbReference>
<evidence type="ECO:0000259" key="2">
    <source>
        <dbReference type="PROSITE" id="PS50112"/>
    </source>
</evidence>
<dbReference type="Pfam" id="PF13426">
    <property type="entry name" value="PAS_9"/>
    <property type="match status" value="1"/>
</dbReference>
<dbReference type="SUPFAM" id="SSF55073">
    <property type="entry name" value="Nucleotide cyclase"/>
    <property type="match status" value="1"/>
</dbReference>
<comment type="caution">
    <text evidence="6">The sequence shown here is derived from an EMBL/GenBank/DDBJ whole genome shotgun (WGS) entry which is preliminary data.</text>
</comment>
<dbReference type="SMART" id="SM00267">
    <property type="entry name" value="GGDEF"/>
    <property type="match status" value="1"/>
</dbReference>
<dbReference type="SMART" id="SM00052">
    <property type="entry name" value="EAL"/>
    <property type="match status" value="1"/>
</dbReference>
<dbReference type="PROSITE" id="PS50113">
    <property type="entry name" value="PAC"/>
    <property type="match status" value="2"/>
</dbReference>
<dbReference type="InterPro" id="IPR000160">
    <property type="entry name" value="GGDEF_dom"/>
</dbReference>
<dbReference type="PANTHER" id="PTHR44757:SF2">
    <property type="entry name" value="BIOFILM ARCHITECTURE MAINTENANCE PROTEIN MBAA"/>
    <property type="match status" value="1"/>
</dbReference>
<evidence type="ECO:0000313" key="6">
    <source>
        <dbReference type="EMBL" id="RFO95156.1"/>
    </source>
</evidence>